<dbReference type="SUPFAM" id="SSF53474">
    <property type="entry name" value="alpha/beta-Hydrolases"/>
    <property type="match status" value="1"/>
</dbReference>
<dbReference type="AlphaFoldDB" id="A0A1H1VTC4"/>
<dbReference type="Pfam" id="PF00975">
    <property type="entry name" value="Thioesterase"/>
    <property type="match status" value="1"/>
</dbReference>
<sequence>MARSATRDQRKWLLKQPDPEAESLIFCFPYAGVGASSYRGWPAMIGTSAPCALQPPGRENRFNEPPYESHADFAADCGALIAEQVEDRPFAFFAHCGGVPFALETVLWLAAHDRPLPTTLIASAWGPPHTDLYGHLNKIDLDNHDLVTEIQQLQASMGFADMPRELAGIGARVLHQELVVHRPWRYDPQHRIPVPVISLAWSEDDTVPTAQAHDPAWRECGEVGFVRLPGDHMAFVGCPPALADVLSTAVDHRVLT</sequence>
<dbReference type="PANTHER" id="PTHR11487:SF0">
    <property type="entry name" value="S-ACYL FATTY ACID SYNTHASE THIOESTERASE, MEDIUM CHAIN"/>
    <property type="match status" value="1"/>
</dbReference>
<dbReference type="EMBL" id="LT629772">
    <property type="protein sequence ID" value="SDS88013.1"/>
    <property type="molecule type" value="Genomic_DNA"/>
</dbReference>
<dbReference type="Gene3D" id="3.40.50.1820">
    <property type="entry name" value="alpha/beta hydrolase"/>
    <property type="match status" value="1"/>
</dbReference>
<keyword evidence="4" id="KW-1185">Reference proteome</keyword>
<protein>
    <submittedName>
        <fullName evidence="3">Surfactin synthase thioesterase subunit</fullName>
    </submittedName>
</protein>
<dbReference type="InterPro" id="IPR001031">
    <property type="entry name" value="Thioesterase"/>
</dbReference>
<evidence type="ECO:0000313" key="3">
    <source>
        <dbReference type="EMBL" id="SDS88013.1"/>
    </source>
</evidence>
<dbReference type="RefSeq" id="WP_197679746.1">
    <property type="nucleotide sequence ID" value="NZ_LT629772.1"/>
</dbReference>
<proteinExistence type="inferred from homology"/>
<dbReference type="GO" id="GO:0008610">
    <property type="term" value="P:lipid biosynthetic process"/>
    <property type="evidence" value="ECO:0007669"/>
    <property type="project" value="TreeGrafter"/>
</dbReference>
<dbReference type="InterPro" id="IPR029058">
    <property type="entry name" value="AB_hydrolase_fold"/>
</dbReference>
<organism evidence="3 4">
    <name type="scientific">Microlunatus soli</name>
    <dbReference type="NCBI Taxonomy" id="630515"/>
    <lineage>
        <taxon>Bacteria</taxon>
        <taxon>Bacillati</taxon>
        <taxon>Actinomycetota</taxon>
        <taxon>Actinomycetes</taxon>
        <taxon>Propionibacteriales</taxon>
        <taxon>Propionibacteriaceae</taxon>
        <taxon>Microlunatus</taxon>
    </lineage>
</organism>
<gene>
    <name evidence="3" type="ORF">SAMN04489812_3343</name>
</gene>
<dbReference type="Proteomes" id="UP000199103">
    <property type="component" value="Chromosome I"/>
</dbReference>
<dbReference type="PANTHER" id="PTHR11487">
    <property type="entry name" value="THIOESTERASE"/>
    <property type="match status" value="1"/>
</dbReference>
<evidence type="ECO:0000313" key="4">
    <source>
        <dbReference type="Proteomes" id="UP000199103"/>
    </source>
</evidence>
<evidence type="ECO:0000259" key="2">
    <source>
        <dbReference type="Pfam" id="PF00975"/>
    </source>
</evidence>
<evidence type="ECO:0000256" key="1">
    <source>
        <dbReference type="ARBA" id="ARBA00007169"/>
    </source>
</evidence>
<comment type="similarity">
    <text evidence="1">Belongs to the thioesterase family.</text>
</comment>
<accession>A0A1H1VTC4</accession>
<name>A0A1H1VTC4_9ACTN</name>
<dbReference type="InterPro" id="IPR012223">
    <property type="entry name" value="TEII"/>
</dbReference>
<feature type="domain" description="Thioesterase" evidence="2">
    <location>
        <begin position="25"/>
        <end position="155"/>
    </location>
</feature>
<dbReference type="STRING" id="630515.SAMN04489812_3343"/>
<reference evidence="3 4" key="1">
    <citation type="submission" date="2016-10" db="EMBL/GenBank/DDBJ databases">
        <authorList>
            <person name="de Groot N.N."/>
        </authorList>
    </citation>
    <scope>NUCLEOTIDE SEQUENCE [LARGE SCALE GENOMIC DNA]</scope>
    <source>
        <strain evidence="3 4">DSM 21800</strain>
    </source>
</reference>